<sequence length="824" mass="83239">MTAFAVREVLREHPRHVVLVGLLLGLVIGPWTPIAVLLAVAAGAAAGMFWLAGDIGPDRHAAARPGAAGRPGPVRGSRPRALAFAVAVAVVLAGVGGQARVRALERTALRPLHGHVVRGDVTIVQAPRPQSSGGWSARASFRGEPVLLRVNAPRAFGDEGSADSADAAEAARRARSALAGAPGVGAIVAVRGAVRPPDEHARAIRAHAVIRVLDLRLTGRSRGGPAGFVDGVRRAAEDALAHGRDPTRVALLHGMVLGQDAGLPVTVRDEVRAAGLSHLTAASGANIVLLATLVIALSGLIGVPFHLRWVVVLGLIALYVPLAGGGPSIQRAGVMGAAGVVAVLAGRPSARWYALGLAGLATLTADPRAVADPGWQMSFAAVVALVTLARVWADRLARRRLPMPVAEALAVTGAATLATAPIIALHFGQVAPLSLPANLLVAPVVAPIMWLGFVAASLGVLVTPVAVVLDGIVDPLLGCVLAVAHRIAGAPGAAVAVPGGAVTVLVACAGTVLAVGAGGPPRVRLPGGRRLPVAVPVGAIAAAATLLAVVLAPGPPAPPPPVAGLRVSFLDVGQGDATLLEVPGHAVLVDTGPPDGDVVGALRRAGVRRLDALVVTHAQADHDGGAADVLDALPVGLVVDGRDGVRSPLGDRFAAVARRKRVRLAAVRAGHRLTAGTLTLRVLSPRSGPTSGATGGDPNQRAIVTQAEAAGARVLLTADAESDVLAGLDLTRIDVLKVAHHGSADPGLPTLLERLQPLVAGIQVGANNTYGHPAPSTLAALRAVPRVVRTDVDGTVRLDTAGDGRWTVTPPTAGIRRPAVRAAR</sequence>
<feature type="transmembrane region" description="Helical" evidence="7">
    <location>
        <begin position="448"/>
        <end position="469"/>
    </location>
</feature>
<keyword evidence="3 7" id="KW-0812">Transmembrane</keyword>
<dbReference type="InterPro" id="IPR036866">
    <property type="entry name" value="RibonucZ/Hydroxyglut_hydro"/>
</dbReference>
<dbReference type="InterPro" id="IPR004477">
    <property type="entry name" value="ComEC_N"/>
</dbReference>
<accession>A0AAU7AYH6</accession>
<dbReference type="Pfam" id="PF00753">
    <property type="entry name" value="Lactamase_B"/>
    <property type="match status" value="1"/>
</dbReference>
<feature type="transmembrane region" description="Helical" evidence="7">
    <location>
        <begin position="405"/>
        <end position="428"/>
    </location>
</feature>
<feature type="transmembrane region" description="Helical" evidence="7">
    <location>
        <begin position="531"/>
        <end position="552"/>
    </location>
</feature>
<dbReference type="PANTHER" id="PTHR30619">
    <property type="entry name" value="DNA INTERNALIZATION/COMPETENCE PROTEIN COMEC/REC2"/>
    <property type="match status" value="1"/>
</dbReference>
<evidence type="ECO:0000256" key="3">
    <source>
        <dbReference type="ARBA" id="ARBA00022692"/>
    </source>
</evidence>
<evidence type="ECO:0000259" key="8">
    <source>
        <dbReference type="SMART" id="SM00849"/>
    </source>
</evidence>
<evidence type="ECO:0000256" key="6">
    <source>
        <dbReference type="SAM" id="MobiDB-lite"/>
    </source>
</evidence>
<evidence type="ECO:0000256" key="5">
    <source>
        <dbReference type="ARBA" id="ARBA00023136"/>
    </source>
</evidence>
<feature type="transmembrane region" description="Helical" evidence="7">
    <location>
        <begin position="500"/>
        <end position="519"/>
    </location>
</feature>
<dbReference type="PANTHER" id="PTHR30619:SF1">
    <property type="entry name" value="RECOMBINATION PROTEIN 2"/>
    <property type="match status" value="1"/>
</dbReference>
<keyword evidence="2" id="KW-1003">Cell membrane</keyword>
<organism evidence="9">
    <name type="scientific">Paraconexibacter sp. AEG42_29</name>
    <dbReference type="NCBI Taxonomy" id="2997339"/>
    <lineage>
        <taxon>Bacteria</taxon>
        <taxon>Bacillati</taxon>
        <taxon>Actinomycetota</taxon>
        <taxon>Thermoleophilia</taxon>
        <taxon>Solirubrobacterales</taxon>
        <taxon>Paraconexibacteraceae</taxon>
        <taxon>Paraconexibacter</taxon>
    </lineage>
</organism>
<dbReference type="CDD" id="cd07731">
    <property type="entry name" value="ComA-like_MBL-fold"/>
    <property type="match status" value="1"/>
</dbReference>
<dbReference type="NCBIfam" id="TIGR00360">
    <property type="entry name" value="ComEC_N-term"/>
    <property type="match status" value="1"/>
</dbReference>
<dbReference type="SMART" id="SM00849">
    <property type="entry name" value="Lactamase_B"/>
    <property type="match status" value="1"/>
</dbReference>
<dbReference type="RefSeq" id="WP_354697611.1">
    <property type="nucleotide sequence ID" value="NZ_CP114014.1"/>
</dbReference>
<gene>
    <name evidence="9" type="ORF">DSM112329_03246</name>
</gene>
<feature type="transmembrane region" description="Helical" evidence="7">
    <location>
        <begin position="17"/>
        <end position="50"/>
    </location>
</feature>
<feature type="transmembrane region" description="Helical" evidence="7">
    <location>
        <begin position="81"/>
        <end position="101"/>
    </location>
</feature>
<dbReference type="EMBL" id="CP114014">
    <property type="protein sequence ID" value="XAY06377.1"/>
    <property type="molecule type" value="Genomic_DNA"/>
</dbReference>
<feature type="transmembrane region" description="Helical" evidence="7">
    <location>
        <begin position="307"/>
        <end position="325"/>
    </location>
</feature>
<feature type="domain" description="Metallo-beta-lactamase" evidence="8">
    <location>
        <begin position="574"/>
        <end position="766"/>
    </location>
</feature>
<feature type="transmembrane region" description="Helical" evidence="7">
    <location>
        <begin position="476"/>
        <end position="494"/>
    </location>
</feature>
<feature type="transmembrane region" description="Helical" evidence="7">
    <location>
        <begin position="279"/>
        <end position="301"/>
    </location>
</feature>
<dbReference type="GO" id="GO:0005886">
    <property type="term" value="C:plasma membrane"/>
    <property type="evidence" value="ECO:0007669"/>
    <property type="project" value="UniProtKB-SubCell"/>
</dbReference>
<evidence type="ECO:0000256" key="1">
    <source>
        <dbReference type="ARBA" id="ARBA00004651"/>
    </source>
</evidence>
<comment type="subcellular location">
    <subcellularLocation>
        <location evidence="1">Cell membrane</location>
        <topology evidence="1">Multi-pass membrane protein</topology>
    </subcellularLocation>
</comment>
<proteinExistence type="predicted"/>
<dbReference type="InterPro" id="IPR035681">
    <property type="entry name" value="ComA-like_MBL"/>
</dbReference>
<dbReference type="InterPro" id="IPR052159">
    <property type="entry name" value="Competence_DNA_uptake"/>
</dbReference>
<evidence type="ECO:0000256" key="7">
    <source>
        <dbReference type="SAM" id="Phobius"/>
    </source>
</evidence>
<evidence type="ECO:0000256" key="2">
    <source>
        <dbReference type="ARBA" id="ARBA00022475"/>
    </source>
</evidence>
<protein>
    <recommendedName>
        <fullName evidence="8">Metallo-beta-lactamase domain-containing protein</fullName>
    </recommendedName>
</protein>
<keyword evidence="5 7" id="KW-0472">Membrane</keyword>
<evidence type="ECO:0000313" key="9">
    <source>
        <dbReference type="EMBL" id="XAY06377.1"/>
    </source>
</evidence>
<feature type="transmembrane region" description="Helical" evidence="7">
    <location>
        <begin position="332"/>
        <end position="354"/>
    </location>
</feature>
<dbReference type="KEGG" id="parq:DSM112329_03246"/>
<dbReference type="SUPFAM" id="SSF56281">
    <property type="entry name" value="Metallo-hydrolase/oxidoreductase"/>
    <property type="match status" value="1"/>
</dbReference>
<feature type="region of interest" description="Disordered" evidence="6">
    <location>
        <begin position="803"/>
        <end position="824"/>
    </location>
</feature>
<evidence type="ECO:0000256" key="4">
    <source>
        <dbReference type="ARBA" id="ARBA00022989"/>
    </source>
</evidence>
<dbReference type="InterPro" id="IPR001279">
    <property type="entry name" value="Metallo-B-lactamas"/>
</dbReference>
<keyword evidence="4 7" id="KW-1133">Transmembrane helix</keyword>
<reference evidence="9" key="1">
    <citation type="submission" date="2022-12" db="EMBL/GenBank/DDBJ databases">
        <title>Paraconexibacter alkalitolerans sp. nov. and Baekduia alba sp. nov., isolated from soil and emended description of the genera Paraconexibacter (Chun et al., 2020) and Baekduia (An et al., 2020).</title>
        <authorList>
            <person name="Vieira S."/>
            <person name="Huber K.J."/>
            <person name="Geppert A."/>
            <person name="Wolf J."/>
            <person name="Neumann-Schaal M."/>
            <person name="Muesken M."/>
            <person name="Overmann J."/>
        </authorList>
    </citation>
    <scope>NUCLEOTIDE SEQUENCE</scope>
    <source>
        <strain evidence="9">AEG42_29</strain>
    </source>
</reference>
<dbReference type="AlphaFoldDB" id="A0AAU7AYH6"/>
<feature type="transmembrane region" description="Helical" evidence="7">
    <location>
        <begin position="374"/>
        <end position="393"/>
    </location>
</feature>
<dbReference type="Pfam" id="PF03772">
    <property type="entry name" value="Competence"/>
    <property type="match status" value="1"/>
</dbReference>
<dbReference type="Gene3D" id="3.60.15.10">
    <property type="entry name" value="Ribonuclease Z/Hydroxyacylglutathione hydrolase-like"/>
    <property type="match status" value="1"/>
</dbReference>
<name>A0AAU7AYH6_9ACTN</name>